<name>A0A0K2LAA1_9LACO</name>
<dbReference type="CDD" id="cd04301">
    <property type="entry name" value="NAT_SF"/>
    <property type="match status" value="1"/>
</dbReference>
<accession>A0A0K2LAA1</accession>
<dbReference type="SUPFAM" id="SSF55729">
    <property type="entry name" value="Acyl-CoA N-acyltransferases (Nat)"/>
    <property type="match status" value="1"/>
</dbReference>
<feature type="domain" description="N-acetyltransferase" evidence="1">
    <location>
        <begin position="7"/>
        <end position="136"/>
    </location>
</feature>
<reference evidence="2 3" key="1">
    <citation type="submission" date="2015-08" db="EMBL/GenBank/DDBJ databases">
        <title>Genomic sequence of Lactobacillus heilongjiangensis DSM 28069, isolated from Chinese traditional pickle.</title>
        <authorList>
            <person name="Jiang X."/>
            <person name="Zheng B."/>
            <person name="Cheng H."/>
        </authorList>
    </citation>
    <scope>NUCLEOTIDE SEQUENCE [LARGE SCALE GENOMIC DNA]</scope>
    <source>
        <strain evidence="2 3">DSM 28069</strain>
    </source>
</reference>
<organism evidence="2 3">
    <name type="scientific">Companilactobacillus heilongjiangensis</name>
    <dbReference type="NCBI Taxonomy" id="1074467"/>
    <lineage>
        <taxon>Bacteria</taxon>
        <taxon>Bacillati</taxon>
        <taxon>Bacillota</taxon>
        <taxon>Bacilli</taxon>
        <taxon>Lactobacillales</taxon>
        <taxon>Lactobacillaceae</taxon>
        <taxon>Companilactobacillus</taxon>
    </lineage>
</organism>
<dbReference type="AlphaFoldDB" id="A0A0K2LAA1"/>
<dbReference type="Gene3D" id="3.40.630.30">
    <property type="match status" value="1"/>
</dbReference>
<keyword evidence="2" id="KW-0808">Transferase</keyword>
<gene>
    <name evidence="2" type="ORF">JP39_01860</name>
</gene>
<evidence type="ECO:0000313" key="3">
    <source>
        <dbReference type="Proteomes" id="UP000061546"/>
    </source>
</evidence>
<proteinExistence type="predicted"/>
<dbReference type="Pfam" id="PF13673">
    <property type="entry name" value="Acetyltransf_10"/>
    <property type="match status" value="1"/>
</dbReference>
<dbReference type="InterPro" id="IPR000182">
    <property type="entry name" value="GNAT_dom"/>
</dbReference>
<keyword evidence="3" id="KW-1185">Reference proteome</keyword>
<dbReference type="InterPro" id="IPR016181">
    <property type="entry name" value="Acyl_CoA_acyltransferase"/>
</dbReference>
<evidence type="ECO:0000259" key="1">
    <source>
        <dbReference type="PROSITE" id="PS51186"/>
    </source>
</evidence>
<dbReference type="KEGG" id="lhi:JP39_01860"/>
<protein>
    <submittedName>
        <fullName evidence="2">GNAT family acetyltransferase</fullName>
    </submittedName>
</protein>
<evidence type="ECO:0000313" key="2">
    <source>
        <dbReference type="EMBL" id="ALB28221.1"/>
    </source>
</evidence>
<dbReference type="EMBL" id="CP012559">
    <property type="protein sequence ID" value="ALB28221.1"/>
    <property type="molecule type" value="Genomic_DNA"/>
</dbReference>
<sequence length="136" mass="15759">MMIDYKVNIQIDTKDLKQLYSSVKWFAYTHDLETLQKAINNSLLVITAWNDDQLVGLIRVVGDGYTILYIQDILVHPDFQNKNIGTKLMTMTLTKYKNIRQKVLLTEEAPNVRHFYEKFGFVSGDKGSTVAFYKES</sequence>
<dbReference type="GO" id="GO:0016747">
    <property type="term" value="F:acyltransferase activity, transferring groups other than amino-acyl groups"/>
    <property type="evidence" value="ECO:0007669"/>
    <property type="project" value="InterPro"/>
</dbReference>
<dbReference type="Proteomes" id="UP000061546">
    <property type="component" value="Chromosome"/>
</dbReference>
<dbReference type="PANTHER" id="PTHR43233:SF1">
    <property type="entry name" value="FAMILY N-ACETYLTRANSFERASE, PUTATIVE (AFU_ORTHOLOGUE AFUA_6G03350)-RELATED"/>
    <property type="match status" value="1"/>
</dbReference>
<dbReference type="PANTHER" id="PTHR43233">
    <property type="entry name" value="FAMILY N-ACETYLTRANSFERASE, PUTATIVE (AFU_ORTHOLOGUE AFUA_6G03350)-RELATED"/>
    <property type="match status" value="1"/>
</dbReference>
<dbReference type="PROSITE" id="PS51186">
    <property type="entry name" value="GNAT"/>
    <property type="match status" value="1"/>
</dbReference>
<dbReference type="InterPro" id="IPR053144">
    <property type="entry name" value="Acetyltransferase_Butenolide"/>
</dbReference>